<protein>
    <submittedName>
        <fullName evidence="2">Uncharacterized protein</fullName>
    </submittedName>
</protein>
<evidence type="ECO:0000313" key="3">
    <source>
        <dbReference type="Proteomes" id="UP001419268"/>
    </source>
</evidence>
<dbReference type="Pfam" id="PF05097">
    <property type="entry name" value="DUF688"/>
    <property type="match status" value="1"/>
</dbReference>
<accession>A0AAP0LDI7</accession>
<gene>
    <name evidence="2" type="ORF">Scep_002861</name>
</gene>
<feature type="compositionally biased region" description="Low complexity" evidence="1">
    <location>
        <begin position="31"/>
        <end position="42"/>
    </location>
</feature>
<comment type="caution">
    <text evidence="2">The sequence shown here is derived from an EMBL/GenBank/DDBJ whole genome shotgun (WGS) entry which is preliminary data.</text>
</comment>
<evidence type="ECO:0000313" key="2">
    <source>
        <dbReference type="EMBL" id="KAK9167670.1"/>
    </source>
</evidence>
<dbReference type="AlphaFoldDB" id="A0AAP0LDI7"/>
<feature type="compositionally biased region" description="Low complexity" evidence="1">
    <location>
        <begin position="10"/>
        <end position="19"/>
    </location>
</feature>
<dbReference type="InterPro" id="IPR007789">
    <property type="entry name" value="DUF688"/>
</dbReference>
<evidence type="ECO:0000256" key="1">
    <source>
        <dbReference type="SAM" id="MobiDB-lite"/>
    </source>
</evidence>
<keyword evidence="3" id="KW-1185">Reference proteome</keyword>
<dbReference type="Proteomes" id="UP001419268">
    <property type="component" value="Unassembled WGS sequence"/>
</dbReference>
<dbReference type="PANTHER" id="PTHR33696">
    <property type="entry name" value="T22J18.15-RELATED"/>
    <property type="match status" value="1"/>
</dbReference>
<reference evidence="2 3" key="1">
    <citation type="submission" date="2024-01" db="EMBL/GenBank/DDBJ databases">
        <title>Genome assemblies of Stephania.</title>
        <authorList>
            <person name="Yang L."/>
        </authorList>
    </citation>
    <scope>NUCLEOTIDE SEQUENCE [LARGE SCALE GENOMIC DNA]</scope>
    <source>
        <strain evidence="2">JXDWG</strain>
        <tissue evidence="2">Leaf</tissue>
    </source>
</reference>
<name>A0AAP0LDI7_9MAGN</name>
<feature type="region of interest" description="Disordered" evidence="1">
    <location>
        <begin position="1"/>
        <end position="49"/>
    </location>
</feature>
<sequence>MSHRLEIMDSSNSLSMISSGEIPQCRHPRSRSSSSASSSSSSGIGADSPFSPISSFSLAGIPFSWEQHPGIPKKSSTKNTPNKNLILHDQSFLPLPPPKKFDFGIRRIGRSTNYKADPFVAALMKCSRENLEEDQWPGINGRSTTGMVSRGLKIDRYMLSSCKSSCGVVEPIAVGSRPASSHRSGYSLIRKS</sequence>
<proteinExistence type="predicted"/>
<dbReference type="PANTHER" id="PTHR33696:SF1">
    <property type="entry name" value="T22J18.15"/>
    <property type="match status" value="1"/>
</dbReference>
<organism evidence="2 3">
    <name type="scientific">Stephania cephalantha</name>
    <dbReference type="NCBI Taxonomy" id="152367"/>
    <lineage>
        <taxon>Eukaryota</taxon>
        <taxon>Viridiplantae</taxon>
        <taxon>Streptophyta</taxon>
        <taxon>Embryophyta</taxon>
        <taxon>Tracheophyta</taxon>
        <taxon>Spermatophyta</taxon>
        <taxon>Magnoliopsida</taxon>
        <taxon>Ranunculales</taxon>
        <taxon>Menispermaceae</taxon>
        <taxon>Menispermoideae</taxon>
        <taxon>Cissampelideae</taxon>
        <taxon>Stephania</taxon>
    </lineage>
</organism>
<dbReference type="EMBL" id="JBBNAG010000001">
    <property type="protein sequence ID" value="KAK9167670.1"/>
    <property type="molecule type" value="Genomic_DNA"/>
</dbReference>